<accession>A0A4R7Z8G4</accession>
<dbReference type="AlphaFoldDB" id="A0A4R7Z8G4"/>
<dbReference type="GO" id="GO:0016874">
    <property type="term" value="F:ligase activity"/>
    <property type="evidence" value="ECO:0007669"/>
    <property type="project" value="UniProtKB-KW"/>
</dbReference>
<feature type="short sequence motif" description="HXTX 2" evidence="2">
    <location>
        <begin position="128"/>
        <end position="131"/>
    </location>
</feature>
<dbReference type="EMBL" id="SODA01000003">
    <property type="protein sequence ID" value="TDW07030.1"/>
    <property type="molecule type" value="Genomic_DNA"/>
</dbReference>
<sequence>MRLFIAVNINLRSKDLIERKLNSLKEEYKNQFKWVEKKKWHLTLKFIGEASTKEKEDIIEVLKNINFKEKNEYIQFDRVDAFPHLNQAKVLYLALKQGKDSLCKLHDRLVNELLKYDFEDDQKNYIPHLTLGRNKGEAFKIKEEFQEEHFLNIYAKIESISLYKSELKASGPEYIELFSIK</sequence>
<protein>
    <recommendedName>
        <fullName evidence="2">RNA 2',3'-cyclic phosphodiesterase</fullName>
        <shortName evidence="2">RNA 2',3'-CPDase</shortName>
        <ecNumber evidence="2">3.1.4.58</ecNumber>
    </recommendedName>
</protein>
<dbReference type="Gene3D" id="3.90.1140.10">
    <property type="entry name" value="Cyclic phosphodiesterase"/>
    <property type="match status" value="1"/>
</dbReference>
<comment type="caution">
    <text evidence="3">The sequence shown here is derived from an EMBL/GenBank/DDBJ whole genome shotgun (WGS) entry which is preliminary data.</text>
</comment>
<keyword evidence="1 2" id="KW-0378">Hydrolase</keyword>
<evidence type="ECO:0000313" key="4">
    <source>
        <dbReference type="Proteomes" id="UP000294697"/>
    </source>
</evidence>
<comment type="similarity">
    <text evidence="2">Belongs to the 2H phosphoesterase superfamily. ThpR family.</text>
</comment>
<organism evidence="3 4">
    <name type="scientific">Halanaerobium saccharolyticum</name>
    <dbReference type="NCBI Taxonomy" id="43595"/>
    <lineage>
        <taxon>Bacteria</taxon>
        <taxon>Bacillati</taxon>
        <taxon>Bacillota</taxon>
        <taxon>Clostridia</taxon>
        <taxon>Halanaerobiales</taxon>
        <taxon>Halanaerobiaceae</taxon>
        <taxon>Halanaerobium</taxon>
    </lineage>
</organism>
<dbReference type="HAMAP" id="MF_01940">
    <property type="entry name" value="RNA_CPDase"/>
    <property type="match status" value="1"/>
</dbReference>
<gene>
    <name evidence="3" type="ORF">C8C77_103167</name>
</gene>
<evidence type="ECO:0000313" key="3">
    <source>
        <dbReference type="EMBL" id="TDW07030.1"/>
    </source>
</evidence>
<dbReference type="InterPro" id="IPR004175">
    <property type="entry name" value="RNA_CPDase"/>
</dbReference>
<dbReference type="EC" id="3.1.4.58" evidence="2"/>
<name>A0A4R7Z8G4_9FIRM</name>
<reference evidence="3 4" key="1">
    <citation type="submission" date="2019-03" db="EMBL/GenBank/DDBJ databases">
        <title>Subsurface microbial communities from deep shales in Ohio and West Virginia, USA.</title>
        <authorList>
            <person name="Wrighton K."/>
        </authorList>
    </citation>
    <scope>NUCLEOTIDE SEQUENCE [LARGE SCALE GENOMIC DNA]</scope>
    <source>
        <strain evidence="3 4">MSL9.2</strain>
    </source>
</reference>
<keyword evidence="3" id="KW-0436">Ligase</keyword>
<comment type="function">
    <text evidence="2">Hydrolyzes RNA 2',3'-cyclic phosphodiester to an RNA 2'-phosphomonoester.</text>
</comment>
<dbReference type="RefSeq" id="WP_111571330.1">
    <property type="nucleotide sequence ID" value="NZ_QLME01000003.1"/>
</dbReference>
<evidence type="ECO:0000256" key="1">
    <source>
        <dbReference type="ARBA" id="ARBA00022801"/>
    </source>
</evidence>
<dbReference type="GO" id="GO:0004113">
    <property type="term" value="F:2',3'-cyclic-nucleotide 3'-phosphodiesterase activity"/>
    <property type="evidence" value="ECO:0007669"/>
    <property type="project" value="InterPro"/>
</dbReference>
<comment type="catalytic activity">
    <reaction evidence="2">
        <text>a 3'-end 2',3'-cyclophospho-ribonucleotide-RNA + H2O = a 3'-end 2'-phospho-ribonucleotide-RNA + H(+)</text>
        <dbReference type="Rhea" id="RHEA:11828"/>
        <dbReference type="Rhea" id="RHEA-COMP:10464"/>
        <dbReference type="Rhea" id="RHEA-COMP:17353"/>
        <dbReference type="ChEBI" id="CHEBI:15377"/>
        <dbReference type="ChEBI" id="CHEBI:15378"/>
        <dbReference type="ChEBI" id="CHEBI:83064"/>
        <dbReference type="ChEBI" id="CHEBI:173113"/>
        <dbReference type="EC" id="3.1.4.58"/>
    </reaction>
</comment>
<dbReference type="GO" id="GO:0008664">
    <property type="term" value="F:RNA 2',3'-cyclic 3'-phosphodiesterase activity"/>
    <property type="evidence" value="ECO:0007669"/>
    <property type="project" value="UniProtKB-EC"/>
</dbReference>
<proteinExistence type="inferred from homology"/>
<dbReference type="PANTHER" id="PTHR35561:SF1">
    <property type="entry name" value="RNA 2',3'-CYCLIC PHOSPHODIESTERASE"/>
    <property type="match status" value="1"/>
</dbReference>
<feature type="active site" description="Proton acceptor" evidence="2">
    <location>
        <position position="128"/>
    </location>
</feature>
<feature type="active site" description="Proton donor" evidence="2">
    <location>
        <position position="41"/>
    </location>
</feature>
<evidence type="ECO:0000256" key="2">
    <source>
        <dbReference type="HAMAP-Rule" id="MF_01940"/>
    </source>
</evidence>
<dbReference type="Proteomes" id="UP000294697">
    <property type="component" value="Unassembled WGS sequence"/>
</dbReference>
<dbReference type="OrthoDB" id="9789350at2"/>
<dbReference type="Pfam" id="PF13563">
    <property type="entry name" value="2_5_RNA_ligase2"/>
    <property type="match status" value="1"/>
</dbReference>
<feature type="short sequence motif" description="HXTX 1" evidence="2">
    <location>
        <begin position="41"/>
        <end position="44"/>
    </location>
</feature>
<dbReference type="NCBIfam" id="TIGR02258">
    <property type="entry name" value="2_5_ligase"/>
    <property type="match status" value="1"/>
</dbReference>
<dbReference type="SUPFAM" id="SSF55144">
    <property type="entry name" value="LigT-like"/>
    <property type="match status" value="1"/>
</dbReference>
<dbReference type="PANTHER" id="PTHR35561">
    <property type="entry name" value="RNA 2',3'-CYCLIC PHOSPHODIESTERASE"/>
    <property type="match status" value="1"/>
</dbReference>
<dbReference type="InterPro" id="IPR009097">
    <property type="entry name" value="Cyclic_Pdiesterase"/>
</dbReference>